<name>A0A1J5PMH7_9ZZZZ</name>
<sequence>MTSGLCSDEEFVIRSLAAHFLGNWCPGENPPDAYLQIGDGVAAVEISTLTQYVNDELKASIPDGLLVILTLASPITNARKVKALLKEKIANLISNACHGKTAIGHSTWPAWVTETG</sequence>
<dbReference type="AlphaFoldDB" id="A0A1J5PMH7"/>
<evidence type="ECO:0000313" key="1">
    <source>
        <dbReference type="EMBL" id="OIQ72000.1"/>
    </source>
</evidence>
<organism evidence="1">
    <name type="scientific">mine drainage metagenome</name>
    <dbReference type="NCBI Taxonomy" id="410659"/>
    <lineage>
        <taxon>unclassified sequences</taxon>
        <taxon>metagenomes</taxon>
        <taxon>ecological metagenomes</taxon>
    </lineage>
</organism>
<accession>A0A1J5PMH7</accession>
<protein>
    <submittedName>
        <fullName evidence="1">Uncharacterized protein</fullName>
    </submittedName>
</protein>
<proteinExistence type="predicted"/>
<gene>
    <name evidence="1" type="ORF">GALL_463800</name>
</gene>
<dbReference type="EMBL" id="MLJW01003464">
    <property type="protein sequence ID" value="OIQ72000.1"/>
    <property type="molecule type" value="Genomic_DNA"/>
</dbReference>
<reference evidence="1" key="1">
    <citation type="submission" date="2016-10" db="EMBL/GenBank/DDBJ databases">
        <title>Sequence of Gallionella enrichment culture.</title>
        <authorList>
            <person name="Poehlein A."/>
            <person name="Muehling M."/>
            <person name="Daniel R."/>
        </authorList>
    </citation>
    <scope>NUCLEOTIDE SEQUENCE</scope>
</reference>
<comment type="caution">
    <text evidence="1">The sequence shown here is derived from an EMBL/GenBank/DDBJ whole genome shotgun (WGS) entry which is preliminary data.</text>
</comment>